<proteinExistence type="predicted"/>
<evidence type="ECO:0000313" key="2">
    <source>
        <dbReference type="Proteomes" id="UP000887013"/>
    </source>
</evidence>
<evidence type="ECO:0000313" key="1">
    <source>
        <dbReference type="EMBL" id="GFT64404.1"/>
    </source>
</evidence>
<accession>A0A8X6PHC1</accession>
<dbReference type="EMBL" id="BMAW01068436">
    <property type="protein sequence ID" value="GFT64404.1"/>
    <property type="molecule type" value="Genomic_DNA"/>
</dbReference>
<reference evidence="1" key="1">
    <citation type="submission" date="2020-08" db="EMBL/GenBank/DDBJ databases">
        <title>Multicomponent nature underlies the extraordinary mechanical properties of spider dragline silk.</title>
        <authorList>
            <person name="Kono N."/>
            <person name="Nakamura H."/>
            <person name="Mori M."/>
            <person name="Yoshida Y."/>
            <person name="Ohtoshi R."/>
            <person name="Malay A.D."/>
            <person name="Moran D.A.P."/>
            <person name="Tomita M."/>
            <person name="Numata K."/>
            <person name="Arakawa K."/>
        </authorList>
    </citation>
    <scope>NUCLEOTIDE SEQUENCE</scope>
</reference>
<comment type="caution">
    <text evidence="1">The sequence shown here is derived from an EMBL/GenBank/DDBJ whole genome shotgun (WGS) entry which is preliminary data.</text>
</comment>
<gene>
    <name evidence="1" type="ORF">NPIL_619331</name>
</gene>
<organism evidence="1 2">
    <name type="scientific">Nephila pilipes</name>
    <name type="common">Giant wood spider</name>
    <name type="synonym">Nephila maculata</name>
    <dbReference type="NCBI Taxonomy" id="299642"/>
    <lineage>
        <taxon>Eukaryota</taxon>
        <taxon>Metazoa</taxon>
        <taxon>Ecdysozoa</taxon>
        <taxon>Arthropoda</taxon>
        <taxon>Chelicerata</taxon>
        <taxon>Arachnida</taxon>
        <taxon>Araneae</taxon>
        <taxon>Araneomorphae</taxon>
        <taxon>Entelegynae</taxon>
        <taxon>Araneoidea</taxon>
        <taxon>Nephilidae</taxon>
        <taxon>Nephila</taxon>
    </lineage>
</organism>
<name>A0A8X6PHC1_NEPPI</name>
<dbReference type="Proteomes" id="UP000887013">
    <property type="component" value="Unassembled WGS sequence"/>
</dbReference>
<sequence>MTSALEWASSDIPTSCGASGTDCIISRSPRRSSQAALCWDAKTLFLNVDHVPAPLHPSCSVRLGSVPIATEEMDSSLDSFQNPPMEFTQYCPFHSVGPL</sequence>
<keyword evidence="2" id="KW-1185">Reference proteome</keyword>
<dbReference type="AlphaFoldDB" id="A0A8X6PHC1"/>
<protein>
    <submittedName>
        <fullName evidence="1">Uncharacterized protein</fullName>
    </submittedName>
</protein>